<keyword evidence="1" id="KW-0547">Nucleotide-binding</keyword>
<dbReference type="SUPFAM" id="SSF46894">
    <property type="entry name" value="C-terminal effector domain of the bipartite response regulators"/>
    <property type="match status" value="1"/>
</dbReference>
<dbReference type="InterPro" id="IPR016032">
    <property type="entry name" value="Sig_transdc_resp-reg_C-effctor"/>
</dbReference>
<sequence>MQVVSPVVVGRDTEVRLLEERLAGARKLHGGTVFILGEAGIGKSRLIGESVSQAFLAGVPVLRGRASPTSALMPFRPITEALFSLFRTEGPQHDERLAPYRPALARLVPEWRTSAQPGGESLVVLAEAVLRLLSVTGRERGCLVVLEDLHDADAETLAVVEYLVDNLVGQPVLLVASLRPDAGPAADLARTTAQRRAATIVELAPLGPEQIRQLAASCLRLDPADLPEPVVERLLRDSDGNPLVVEELLRSALDANVLTCDANGCRLIGELGDEVPSSLVRNVGQRADRLGTEGRGLLNIAAVLGRRFSVSVVQEISGLDDRTLLSHLGAAADAQLIGPDGAAPDWYSFRHALTAEALLASLLPAEAASIARRAVHVLTASRPGLPGEWCQLVARLSLTAGDGRGGAAHFAEAGRRALADGATASAIRLLNQANELLAATSDDGTGTRAEVLESLMYALAEAGQLDRAFELAGTLAPPEVPDRRQRVALHTRLAWGAVLAGRWSDAAGQVTAARSLLGPEAGPAETVSVDVVEAYLLVEGQGTDGDGGPQRAARAGRIALHAVRVAEQVGAPVVAAQAWQLLAMLARHRSFDEAEAYLNRMLALAETHALPIWRVHATLRLGVNRAMRTGETDGLRQALREARSIGAIALAYTAESSLALEAVLRAEYATADEISARCAEVTARLRYLDDHQYNLLTRAMAAAHQADRAGMDRQLAEFRAWGGEQSLHMPLLFGLCRAFCALLEENPELARSELAEARSWEDRHPSVYYLSGRYGLSLLLDVLGGVAGRAQFDAVTASPGAELRWNRQFLLLAEAVLLGREGRAAQAVAAVERAQEVAECYPRTRHLGLRLVAEAALADGWGDPIGWLRAAEEYFHLANLPIVAGACRALLRRGGARTPQRRSGRHRIPAALISKGLTVREFEVLLMLTDRHGNKDIAQRLFISPRTVEKHVASLVAKTGCDDRAGLREYAADVLRASRSADPGEWD</sequence>
<comment type="caution">
    <text evidence="4">The sequence shown here is derived from an EMBL/GenBank/DDBJ whole genome shotgun (WGS) entry which is preliminary data.</text>
</comment>
<evidence type="ECO:0000313" key="4">
    <source>
        <dbReference type="EMBL" id="MBO4205974.1"/>
    </source>
</evidence>
<dbReference type="Proteomes" id="UP000823521">
    <property type="component" value="Unassembled WGS sequence"/>
</dbReference>
<dbReference type="Pfam" id="PF00196">
    <property type="entry name" value="GerE"/>
    <property type="match status" value="1"/>
</dbReference>
<dbReference type="InterPro" id="IPR027417">
    <property type="entry name" value="P-loop_NTPase"/>
</dbReference>
<dbReference type="Gene3D" id="1.10.10.10">
    <property type="entry name" value="Winged helix-like DNA-binding domain superfamily/Winged helix DNA-binding domain"/>
    <property type="match status" value="1"/>
</dbReference>
<evidence type="ECO:0000256" key="2">
    <source>
        <dbReference type="ARBA" id="ARBA00022840"/>
    </source>
</evidence>
<evidence type="ECO:0000259" key="3">
    <source>
        <dbReference type="PROSITE" id="PS50043"/>
    </source>
</evidence>
<keyword evidence="5" id="KW-1185">Reference proteome</keyword>
<reference evidence="4 5" key="1">
    <citation type="submission" date="2019-12" db="EMBL/GenBank/DDBJ databases">
        <title>Whole genome sequencing of endophytic Actinobacterium Micromonospora sp. MPMI6T.</title>
        <authorList>
            <person name="Evv R."/>
            <person name="Podile A.R."/>
        </authorList>
    </citation>
    <scope>NUCLEOTIDE SEQUENCE [LARGE SCALE GENOMIC DNA]</scope>
    <source>
        <strain evidence="4 5">MPMI6</strain>
    </source>
</reference>
<keyword evidence="2" id="KW-0067">ATP-binding</keyword>
<gene>
    <name evidence="4" type="ORF">GSF22_08130</name>
</gene>
<dbReference type="PANTHER" id="PTHR16305">
    <property type="entry name" value="TESTICULAR SOLUBLE ADENYLYL CYCLASE"/>
    <property type="match status" value="1"/>
</dbReference>
<dbReference type="EMBL" id="WVUH01000045">
    <property type="protein sequence ID" value="MBO4205974.1"/>
    <property type="molecule type" value="Genomic_DNA"/>
</dbReference>
<dbReference type="SUPFAM" id="SSF52540">
    <property type="entry name" value="P-loop containing nucleoside triphosphate hydrolases"/>
    <property type="match status" value="1"/>
</dbReference>
<dbReference type="InterPro" id="IPR036388">
    <property type="entry name" value="WH-like_DNA-bd_sf"/>
</dbReference>
<feature type="domain" description="HTH luxR-type" evidence="3">
    <location>
        <begin position="908"/>
        <end position="975"/>
    </location>
</feature>
<dbReference type="RefSeq" id="WP_208812475.1">
    <property type="nucleotide sequence ID" value="NZ_WVUH01000045.1"/>
</dbReference>
<evidence type="ECO:0000313" key="5">
    <source>
        <dbReference type="Proteomes" id="UP000823521"/>
    </source>
</evidence>
<dbReference type="PANTHER" id="PTHR16305:SF28">
    <property type="entry name" value="GUANYLATE CYCLASE DOMAIN-CONTAINING PROTEIN"/>
    <property type="match status" value="1"/>
</dbReference>
<name>A0ABS3VN59_MICEH</name>
<dbReference type="Pfam" id="PF13191">
    <property type="entry name" value="AAA_16"/>
    <property type="match status" value="1"/>
</dbReference>
<dbReference type="SMART" id="SM00421">
    <property type="entry name" value="HTH_LUXR"/>
    <property type="match status" value="1"/>
</dbReference>
<accession>A0ABS3VN59</accession>
<proteinExistence type="predicted"/>
<organism evidence="4 5">
    <name type="scientific">Micromonospora echinofusca</name>
    <dbReference type="NCBI Taxonomy" id="47858"/>
    <lineage>
        <taxon>Bacteria</taxon>
        <taxon>Bacillati</taxon>
        <taxon>Actinomycetota</taxon>
        <taxon>Actinomycetes</taxon>
        <taxon>Micromonosporales</taxon>
        <taxon>Micromonosporaceae</taxon>
        <taxon>Micromonospora</taxon>
    </lineage>
</organism>
<dbReference type="PRINTS" id="PR00038">
    <property type="entry name" value="HTHLUXR"/>
</dbReference>
<dbReference type="InterPro" id="IPR000792">
    <property type="entry name" value="Tscrpt_reg_LuxR_C"/>
</dbReference>
<protein>
    <submittedName>
        <fullName evidence="4">AAA family ATPase</fullName>
    </submittedName>
</protein>
<evidence type="ECO:0000256" key="1">
    <source>
        <dbReference type="ARBA" id="ARBA00022741"/>
    </source>
</evidence>
<dbReference type="PROSITE" id="PS50043">
    <property type="entry name" value="HTH_LUXR_2"/>
    <property type="match status" value="1"/>
</dbReference>
<dbReference type="InterPro" id="IPR041664">
    <property type="entry name" value="AAA_16"/>
</dbReference>
<dbReference type="CDD" id="cd06170">
    <property type="entry name" value="LuxR_C_like"/>
    <property type="match status" value="1"/>
</dbReference>